<protein>
    <submittedName>
        <fullName evidence="2">Replication initiator protein</fullName>
    </submittedName>
</protein>
<name>A0A8F5RBW6_9VIRU</name>
<reference evidence="2" key="1">
    <citation type="submission" date="2021-04" db="EMBL/GenBank/DDBJ databases">
        <title>Genomes of microviruses identified in yellow-bellied marmot fecal samples.</title>
        <authorList>
            <person name="Varsani A."/>
            <person name="Kraberger S."/>
            <person name="Chatterjee A."/>
            <person name="Richet C."/>
            <person name="Fontenele R.S."/>
            <person name="Schmidlin K."/>
            <person name="Blumstein D.T."/>
        </authorList>
    </citation>
    <scope>NUCLEOTIDE SEQUENCE</scope>
    <source>
        <strain evidence="2">Mar59</strain>
    </source>
</reference>
<dbReference type="Pfam" id="PF23343">
    <property type="entry name" value="REP_ORF2-G2P"/>
    <property type="match status" value="1"/>
</dbReference>
<proteinExistence type="predicted"/>
<evidence type="ECO:0000259" key="1">
    <source>
        <dbReference type="Pfam" id="PF23343"/>
    </source>
</evidence>
<dbReference type="EMBL" id="MZ089805">
    <property type="protein sequence ID" value="QXN75281.1"/>
    <property type="molecule type" value="Genomic_DNA"/>
</dbReference>
<sequence length="447" mass="52318">MCTTPRYIKNPYVLRSYNTHGSYVNILGTYKSYKEIYQAYVDSPEPCKDNVENLYAIIDGCKCPLYVTVPCGKCKECCYSRFKEYESRLLIEASDYPTMFFCTATYDDKHLPSEGLRRSDIPPALKRLRIQVQRYVATDLDFRCFYVGEYGHDTKRPHYHFLLFFKRCLTPQEFQYLIRVFYHYKSFSEKNNNFENWWPHGWRRELQWCRNPQASARYVSKYLLKSCVESTPPQWKTSPFVQGPVRNGGLGCSKILDHIDSISNSTDGTMSVRIGDKYTRLKIPQNILLKLYPPIGKQFKDITLAARKLIILKQYLTKIDNCGYDCFASPHKTVLDLQSTIDRVGFLLIGTRAGYKQRLKLVDFKDNLYKVPISDIIDYASTLCDWFADIDIDTYVNSVREKNHFRSMIIEHVSAIPKHLRPDKSVMFDNELIKVKKMVYNSADNFK</sequence>
<feature type="domain" description="Replication-associated protein ORF2/G2P" evidence="1">
    <location>
        <begin position="100"/>
        <end position="226"/>
    </location>
</feature>
<evidence type="ECO:0000313" key="2">
    <source>
        <dbReference type="EMBL" id="QXN75281.1"/>
    </source>
</evidence>
<organism evidence="2">
    <name type="scientific">Microvirus mar59</name>
    <dbReference type="NCBI Taxonomy" id="2851195"/>
    <lineage>
        <taxon>Viruses</taxon>
        <taxon>Monodnaviria</taxon>
        <taxon>Sangervirae</taxon>
        <taxon>Phixviricota</taxon>
        <taxon>Malgrandaviricetes</taxon>
        <taxon>Petitvirales</taxon>
        <taxon>Microviridae</taxon>
    </lineage>
</organism>
<dbReference type="InterPro" id="IPR056906">
    <property type="entry name" value="ORF2/G2P_dom"/>
</dbReference>
<accession>A0A8F5RBW6</accession>